<feature type="domain" description="Polysaccharide lyase family 8 central" evidence="9">
    <location>
        <begin position="369"/>
        <end position="639"/>
    </location>
</feature>
<evidence type="ECO:0000256" key="7">
    <source>
        <dbReference type="ARBA" id="ARBA00022837"/>
    </source>
</evidence>
<evidence type="ECO:0000256" key="8">
    <source>
        <dbReference type="SAM" id="SignalP"/>
    </source>
</evidence>
<dbReference type="Gene3D" id="2.70.98.10">
    <property type="match status" value="1"/>
</dbReference>
<dbReference type="GO" id="GO:0016837">
    <property type="term" value="F:carbon-oxygen lyase activity, acting on polysaccharides"/>
    <property type="evidence" value="ECO:0007669"/>
    <property type="project" value="UniProtKB-ARBA"/>
</dbReference>
<comment type="subcellular location">
    <subcellularLocation>
        <location evidence="2">Secreted</location>
    </subcellularLocation>
</comment>
<dbReference type="NCBIfam" id="TIGR04183">
    <property type="entry name" value="Por_Secre_tail"/>
    <property type="match status" value="1"/>
</dbReference>
<reference evidence="13 14" key="1">
    <citation type="submission" date="2016-10" db="EMBL/GenBank/DDBJ databases">
        <authorList>
            <person name="de Groot N.N."/>
        </authorList>
    </citation>
    <scope>NUCLEOTIDE SEQUENCE [LARGE SCALE GENOMIC DNA]</scope>
    <source>
        <strain evidence="14">E92,LMG 26720,CCM 7988</strain>
    </source>
</reference>
<keyword evidence="6 8" id="KW-0732">Signal</keyword>
<dbReference type="PANTHER" id="PTHR38481:SF1">
    <property type="entry name" value="HYALURONATE LYASE"/>
    <property type="match status" value="1"/>
</dbReference>
<comment type="similarity">
    <text evidence="3">Belongs to the polysaccharide lyase 8 family.</text>
</comment>
<keyword evidence="14" id="KW-1185">Reference proteome</keyword>
<proteinExistence type="inferred from homology"/>
<evidence type="ECO:0000259" key="10">
    <source>
        <dbReference type="Pfam" id="PF08124"/>
    </source>
</evidence>
<name>A0A1I5M1E9_9BACT</name>
<dbReference type="RefSeq" id="WP_177219260.1">
    <property type="nucleotide sequence ID" value="NZ_FOXH01000001.1"/>
</dbReference>
<dbReference type="Gene3D" id="1.50.10.100">
    <property type="entry name" value="Chondroitin AC/alginate lyase"/>
    <property type="match status" value="1"/>
</dbReference>
<feature type="domain" description="Carbohydrate-binding module family 96" evidence="12">
    <location>
        <begin position="796"/>
        <end position="939"/>
    </location>
</feature>
<dbReference type="InterPro" id="IPR026444">
    <property type="entry name" value="Secre_tail"/>
</dbReference>
<evidence type="ECO:0000256" key="5">
    <source>
        <dbReference type="ARBA" id="ARBA00022525"/>
    </source>
</evidence>
<dbReference type="Proteomes" id="UP000199306">
    <property type="component" value="Unassembled WGS sequence"/>
</dbReference>
<dbReference type="Pfam" id="PF02278">
    <property type="entry name" value="Lyase_8"/>
    <property type="match status" value="1"/>
</dbReference>
<dbReference type="NCBIfam" id="NF033679">
    <property type="entry name" value="DNRLRE_dom"/>
    <property type="match status" value="1"/>
</dbReference>
<evidence type="ECO:0000313" key="13">
    <source>
        <dbReference type="EMBL" id="SFP03263.1"/>
    </source>
</evidence>
<feature type="domain" description="Secretion system C-terminal sorting" evidence="11">
    <location>
        <begin position="984"/>
        <end position="1052"/>
    </location>
</feature>
<evidence type="ECO:0000256" key="6">
    <source>
        <dbReference type="ARBA" id="ARBA00022729"/>
    </source>
</evidence>
<dbReference type="AlphaFoldDB" id="A0A1I5M1E9"/>
<dbReference type="Pfam" id="PF18962">
    <property type="entry name" value="Por_Secre_tail"/>
    <property type="match status" value="1"/>
</dbReference>
<dbReference type="InterPro" id="IPR012970">
    <property type="entry name" value="Lyase_8_alpha_N"/>
</dbReference>
<dbReference type="GO" id="GO:0005975">
    <property type="term" value="P:carbohydrate metabolic process"/>
    <property type="evidence" value="ECO:0007669"/>
    <property type="project" value="InterPro"/>
</dbReference>
<dbReference type="PANTHER" id="PTHR38481">
    <property type="entry name" value="HYALURONATE LYASE"/>
    <property type="match status" value="1"/>
</dbReference>
<dbReference type="InterPro" id="IPR011013">
    <property type="entry name" value="Gal_mutarotase_sf_dom"/>
</dbReference>
<comment type="subunit">
    <text evidence="4">Monomer.</text>
</comment>
<feature type="chain" id="PRO_5011533174" evidence="8">
    <location>
        <begin position="22"/>
        <end position="1057"/>
    </location>
</feature>
<dbReference type="Pfam" id="PF24517">
    <property type="entry name" value="CBM96"/>
    <property type="match status" value="1"/>
</dbReference>
<dbReference type="SUPFAM" id="SSF48230">
    <property type="entry name" value="Chondroitin AC/alginate lyase"/>
    <property type="match status" value="1"/>
</dbReference>
<dbReference type="GO" id="GO:0030246">
    <property type="term" value="F:carbohydrate binding"/>
    <property type="evidence" value="ECO:0007669"/>
    <property type="project" value="InterPro"/>
</dbReference>
<evidence type="ECO:0000256" key="2">
    <source>
        <dbReference type="ARBA" id="ARBA00004613"/>
    </source>
</evidence>
<dbReference type="InterPro" id="IPR014718">
    <property type="entry name" value="GH-type_carb-bd"/>
</dbReference>
<keyword evidence="5" id="KW-0964">Secreted</keyword>
<feature type="signal peptide" evidence="8">
    <location>
        <begin position="1"/>
        <end position="21"/>
    </location>
</feature>
<dbReference type="InterPro" id="IPR055372">
    <property type="entry name" value="CBM96"/>
</dbReference>
<dbReference type="EMBL" id="FOXH01000001">
    <property type="protein sequence ID" value="SFP03263.1"/>
    <property type="molecule type" value="Genomic_DNA"/>
</dbReference>
<feature type="domain" description="Polysaccharide lyase 8 N-terminal alpha-helical" evidence="10">
    <location>
        <begin position="249"/>
        <end position="327"/>
    </location>
</feature>
<evidence type="ECO:0000256" key="1">
    <source>
        <dbReference type="ARBA" id="ARBA00001913"/>
    </source>
</evidence>
<evidence type="ECO:0000256" key="3">
    <source>
        <dbReference type="ARBA" id="ARBA00006699"/>
    </source>
</evidence>
<dbReference type="SUPFAM" id="SSF74650">
    <property type="entry name" value="Galactose mutarotase-like"/>
    <property type="match status" value="1"/>
</dbReference>
<evidence type="ECO:0000313" key="14">
    <source>
        <dbReference type="Proteomes" id="UP000199306"/>
    </source>
</evidence>
<gene>
    <name evidence="13" type="ORF">SAMN04515674_10168</name>
</gene>
<dbReference type="Pfam" id="PF08124">
    <property type="entry name" value="Lyase_8_N"/>
    <property type="match status" value="1"/>
</dbReference>
<evidence type="ECO:0000259" key="12">
    <source>
        <dbReference type="Pfam" id="PF24517"/>
    </source>
</evidence>
<evidence type="ECO:0000259" key="9">
    <source>
        <dbReference type="Pfam" id="PF02278"/>
    </source>
</evidence>
<accession>A0A1I5M1E9</accession>
<dbReference type="GO" id="GO:0005576">
    <property type="term" value="C:extracellular region"/>
    <property type="evidence" value="ECO:0007669"/>
    <property type="project" value="UniProtKB-SubCell"/>
</dbReference>
<dbReference type="InterPro" id="IPR008929">
    <property type="entry name" value="Chondroitin_lyas"/>
</dbReference>
<protein>
    <submittedName>
        <fullName evidence="13">Por secretion system C-terminal sorting domain-containing protein</fullName>
    </submittedName>
</protein>
<dbReference type="STRING" id="1079859.SAMN04515674_10168"/>
<dbReference type="InterPro" id="IPR038970">
    <property type="entry name" value="Lyase_8"/>
</dbReference>
<keyword evidence="7" id="KW-0106">Calcium</keyword>
<comment type="cofactor">
    <cofactor evidence="1">
        <name>Ca(2+)</name>
        <dbReference type="ChEBI" id="CHEBI:29108"/>
    </cofactor>
</comment>
<evidence type="ECO:0000256" key="4">
    <source>
        <dbReference type="ARBA" id="ARBA00011245"/>
    </source>
</evidence>
<evidence type="ECO:0000259" key="11">
    <source>
        <dbReference type="Pfam" id="PF18962"/>
    </source>
</evidence>
<organism evidence="13 14">
    <name type="scientific">Pseudarcicella hirudinis</name>
    <dbReference type="NCBI Taxonomy" id="1079859"/>
    <lineage>
        <taxon>Bacteria</taxon>
        <taxon>Pseudomonadati</taxon>
        <taxon>Bacteroidota</taxon>
        <taxon>Cytophagia</taxon>
        <taxon>Cytophagales</taxon>
        <taxon>Flectobacillaceae</taxon>
        <taxon>Pseudarcicella</taxon>
    </lineage>
</organism>
<sequence length="1057" mass="116465">MKKLYKYLLTCTCICTTGFFAFSQTDIEKVRTTLSSSWYFNYMFTIPTNAPSMAGIMNGINADGSFNRSNPATTVADLTESIYKMTYVFEKPDSVSYYQNAAVKAKIYNSLNYWLNHIPAFTWTSSAMDQPTKLGMIMIKLYDNFQTDESDPAFSSIISNIRQRAGAFVRHSWSNGLTMSTLKNPNLGTNLTDDWHRMGNLGYRLFGYTSIFAAITDSASMDTLSTMVSNQLAFQINKPNSPVVAAMFDGSLNQHGPQTYNIGYGGDFLRDLARFATWTKTSKWKLTSTQQQFWGDILLNGMQWFSYKNHTAHSVMGRHNERSGTTGSGLPTFLSEFLAVADSTLPQFSSVLALKNKLTPANSQIDSTKYLWNSHLIMHHSPKYFAAIKMLSNRTVGAETSDASSGQGLMNFHVADGSTMLYKKGTEYDKARVGWNWRAIPGATIKQKTGALPLVPWSTGYESDNSIAGGVSDGIATIGVFSLSRTNSYHKTKAIKSYFAFKDILVCMGNSISDADTDSGDIYTTLDQTERLSDIYYSLNGGAEQSVALTGSIDSNVNITSPSWYWQDSTGYIIIPQATLATNVILKAENRSGNWYNLDKRNANATVSVNIFQLSINHGSAQNGWKDQTYRYVVVPSVSKSDLITFFNTKVINHDSSSLYLNYNNSKIVSVSYNGYTGVFFTGAGYNKAIGLGADSLKVSSSNYAALLLKRKSDGIDLHASDLRNGFYTNNSVNLGINRIFSVKTFTPSHANGAVNITPATDSSVVKIYLSKTNQIYEGEPVDISAKFAKVVSDSIQTSADSYVKDGSYAGTNYGTGTFLEVKKDGVGYQREAYVKFDLKKVHGKVLNAKLRLYSGSTAATQWQLYRSNVNSWTETGITWNNKPAGDTLLSTISGAAGYVYWDITKQLQYLPSDSILSLKIVSTVTGVYGSFTSLQSGTANQRPAIVYITADEKTNPNARTGNFSEDLAKNKEVSGSGETFVSVFPNPVSDRCTIASKYAMKSIVVYDENSRVVRVIENPDSLKYELDMESLTNGVYLFSVSGEGFVQQKKVLKLTK</sequence>
<dbReference type="InterPro" id="IPR003159">
    <property type="entry name" value="Lyase_8_central_dom"/>
</dbReference>